<sequence length="301" mass="33466">MLSCFWLMAFISVATLVSSHFVGCFTKDVLEGRSPTKVLSDNSGCDRVCSGINTDFVFEYHYEDDNPDHVFCLCTNDPPDPYWLLGDCNGEDSVIITVPYKRDHGFDLYGGCHDKSSVISSTPVDSALACWDLCNTYPFAGVTYNISTTPYTPLCNCYETNNYPEFTSPGYGCYYEAFFPYFHTVQPSAVIRRRMRAKQDFLSGHDLSLCPSGMTACKVLHGESTAYECLDIQEELESCGGCRYGEFPSHGDVKGTKGLFRDCTSIIGVQLGAVTCEKGHCHITKCDEGYEFSDHECHLIA</sequence>
<dbReference type="OrthoDB" id="2591777at2759"/>
<dbReference type="PANTHER" id="PTHR35192">
    <property type="entry name" value="PROTEIN, PUTATIVE-RELATED"/>
    <property type="match status" value="1"/>
</dbReference>
<protein>
    <recommendedName>
        <fullName evidence="2">Protein CPL1-like domain-containing protein</fullName>
    </recommendedName>
</protein>
<feature type="signal peptide" evidence="1">
    <location>
        <begin position="1"/>
        <end position="19"/>
    </location>
</feature>
<dbReference type="RefSeq" id="XP_019013347.1">
    <property type="nucleotide sequence ID" value="XM_019153186.1"/>
</dbReference>
<dbReference type="GeneID" id="30169782"/>
<reference evidence="4" key="2">
    <citation type="submission" date="2013-07" db="EMBL/GenBank/DDBJ databases">
        <authorList>
            <consortium name="The Broad Institute Genome Sequencing Platform"/>
            <person name="Cuomo C."/>
            <person name="Litvintseva A."/>
            <person name="Chen Y."/>
            <person name="Heitman J."/>
            <person name="Sun S."/>
            <person name="Springer D."/>
            <person name="Dromer F."/>
            <person name="Young S.K."/>
            <person name="Zeng Q."/>
            <person name="Gargeya S."/>
            <person name="Fitzgerald M."/>
            <person name="Abouelleil A."/>
            <person name="Alvarado L."/>
            <person name="Berlin A.M."/>
            <person name="Chapman S.B."/>
            <person name="Dewar J."/>
            <person name="Goldberg J."/>
            <person name="Griggs A."/>
            <person name="Gujja S."/>
            <person name="Hansen M."/>
            <person name="Howarth C."/>
            <person name="Imamovic A."/>
            <person name="Larimer J."/>
            <person name="McCowan C."/>
            <person name="Murphy C."/>
            <person name="Pearson M."/>
            <person name="Priest M."/>
            <person name="Roberts A."/>
            <person name="Saif S."/>
            <person name="Shea T."/>
            <person name="Sykes S."/>
            <person name="Wortman J."/>
            <person name="Nusbaum C."/>
            <person name="Birren B."/>
        </authorList>
    </citation>
    <scope>NUCLEOTIDE SEQUENCE</scope>
    <source>
        <strain evidence="4">CBS 10737</strain>
    </source>
</reference>
<keyword evidence="5" id="KW-1185">Reference proteome</keyword>
<evidence type="ECO:0000313" key="3">
    <source>
        <dbReference type="EMBL" id="OCF52128.1"/>
    </source>
</evidence>
<keyword evidence="1" id="KW-0732">Signal</keyword>
<organism evidence="3">
    <name type="scientific">Kwoniella pini CBS 10737</name>
    <dbReference type="NCBI Taxonomy" id="1296096"/>
    <lineage>
        <taxon>Eukaryota</taxon>
        <taxon>Fungi</taxon>
        <taxon>Dikarya</taxon>
        <taxon>Basidiomycota</taxon>
        <taxon>Agaricomycotina</taxon>
        <taxon>Tremellomycetes</taxon>
        <taxon>Tremellales</taxon>
        <taxon>Cryptococcaceae</taxon>
        <taxon>Kwoniella</taxon>
    </lineage>
</organism>
<evidence type="ECO:0000259" key="2">
    <source>
        <dbReference type="Pfam" id="PF21671"/>
    </source>
</evidence>
<evidence type="ECO:0000256" key="1">
    <source>
        <dbReference type="SAM" id="SignalP"/>
    </source>
</evidence>
<dbReference type="KEGG" id="kpin:30169782"/>
<dbReference type="AlphaFoldDB" id="A0A1B9I958"/>
<dbReference type="InterPro" id="IPR048661">
    <property type="entry name" value="CPL1-like"/>
</dbReference>
<reference evidence="3" key="1">
    <citation type="submission" date="2013-07" db="EMBL/GenBank/DDBJ databases">
        <title>The Genome Sequence of Cryptococcus pinus CBS10737.</title>
        <authorList>
            <consortium name="The Broad Institute Genome Sequencing Platform"/>
            <person name="Cuomo C."/>
            <person name="Litvintseva A."/>
            <person name="Chen Y."/>
            <person name="Heitman J."/>
            <person name="Sun S."/>
            <person name="Springer D."/>
            <person name="Dromer F."/>
            <person name="Young S.K."/>
            <person name="Zeng Q."/>
            <person name="Gargeya S."/>
            <person name="Fitzgerald M."/>
            <person name="Abouelleil A."/>
            <person name="Alvarado L."/>
            <person name="Berlin A.M."/>
            <person name="Chapman S.B."/>
            <person name="Dewar J."/>
            <person name="Goldberg J."/>
            <person name="Griggs A."/>
            <person name="Gujja S."/>
            <person name="Hansen M."/>
            <person name="Howarth C."/>
            <person name="Imamovic A."/>
            <person name="Larimer J."/>
            <person name="McCowan C."/>
            <person name="Murphy C."/>
            <person name="Pearson M."/>
            <person name="Priest M."/>
            <person name="Roberts A."/>
            <person name="Saif S."/>
            <person name="Shea T."/>
            <person name="Sykes S."/>
            <person name="Wortman J."/>
            <person name="Nusbaum C."/>
            <person name="Birren B."/>
        </authorList>
    </citation>
    <scope>NUCLEOTIDE SEQUENCE [LARGE SCALE GENOMIC DNA]</scope>
    <source>
        <strain evidence="3">CBS 10737</strain>
    </source>
</reference>
<dbReference type="InterPro" id="IPR038955">
    <property type="entry name" value="PriA/CPL1_fungi"/>
</dbReference>
<reference evidence="3" key="3">
    <citation type="submission" date="2016-07" db="EMBL/GenBank/DDBJ databases">
        <title>Evolution of pathogenesis and genome organization in the Tremellales.</title>
        <authorList>
            <person name="Cuomo C."/>
            <person name="Litvintseva A."/>
            <person name="Heitman J."/>
            <person name="Chen Y."/>
            <person name="Sun S."/>
            <person name="Springer D."/>
            <person name="Dromer F."/>
            <person name="Young S."/>
            <person name="Zeng Q."/>
            <person name="Chapman S."/>
            <person name="Gujja S."/>
            <person name="Saif S."/>
            <person name="Birren B."/>
        </authorList>
    </citation>
    <scope>NUCLEOTIDE SEQUENCE</scope>
    <source>
        <strain evidence="3">CBS 10737</strain>
    </source>
</reference>
<proteinExistence type="predicted"/>
<feature type="chain" id="PRO_5008628480" description="Protein CPL1-like domain-containing protein" evidence="1">
    <location>
        <begin position="20"/>
        <end position="301"/>
    </location>
</feature>
<dbReference type="EMBL" id="CP144522">
    <property type="protein sequence ID" value="WWC69639.1"/>
    <property type="molecule type" value="Genomic_DNA"/>
</dbReference>
<dbReference type="Pfam" id="PF21671">
    <property type="entry name" value="CPL1-like"/>
    <property type="match status" value="1"/>
</dbReference>
<name>A0A1B9I958_9TREE</name>
<accession>A0A1B9I958</accession>
<gene>
    <name evidence="3" type="ORF">I206_01413</name>
    <name evidence="4" type="ORF">I206_103582</name>
</gene>
<dbReference type="Proteomes" id="UP000094020">
    <property type="component" value="Chromosome 4"/>
</dbReference>
<evidence type="ECO:0000313" key="4">
    <source>
        <dbReference type="EMBL" id="WWC69639.1"/>
    </source>
</evidence>
<evidence type="ECO:0000313" key="5">
    <source>
        <dbReference type="Proteomes" id="UP000094020"/>
    </source>
</evidence>
<dbReference type="STRING" id="1296096.A0A1B9I958"/>
<feature type="domain" description="Protein CPL1-like" evidence="2">
    <location>
        <begin position="227"/>
        <end position="295"/>
    </location>
</feature>
<dbReference type="EMBL" id="KI894008">
    <property type="protein sequence ID" value="OCF52128.1"/>
    <property type="molecule type" value="Genomic_DNA"/>
</dbReference>
<dbReference type="PANTHER" id="PTHR35192:SF2">
    <property type="entry name" value="APPLE DOMAIN-CONTAINING PROTEIN"/>
    <property type="match status" value="1"/>
</dbReference>
<reference evidence="4" key="4">
    <citation type="submission" date="2024-02" db="EMBL/GenBank/DDBJ databases">
        <title>Comparative genomics of Cryptococcus and Kwoniella reveals pathogenesis evolution and contrasting modes of karyotype evolution via chromosome fusion or intercentromeric recombination.</title>
        <authorList>
            <person name="Coelho M.A."/>
            <person name="David-Palma M."/>
            <person name="Shea T."/>
            <person name="Bowers K."/>
            <person name="McGinley-Smith S."/>
            <person name="Mohammad A.W."/>
            <person name="Gnirke A."/>
            <person name="Yurkov A.M."/>
            <person name="Nowrousian M."/>
            <person name="Sun S."/>
            <person name="Cuomo C.A."/>
            <person name="Heitman J."/>
        </authorList>
    </citation>
    <scope>NUCLEOTIDE SEQUENCE</scope>
    <source>
        <strain evidence="4">CBS 10737</strain>
    </source>
</reference>